<evidence type="ECO:0000313" key="6">
    <source>
        <dbReference type="EMBL" id="MDF9746223.1"/>
    </source>
</evidence>
<dbReference type="PANTHER" id="PTHR30136:SF35">
    <property type="entry name" value="HTH-TYPE TRANSCRIPTIONAL REGULATOR RV1719"/>
    <property type="match status" value="1"/>
</dbReference>
<sequence>MSTETRSDGYVKSDQTVFAIIEAIHRAEEIGVTELATTLDMSKSAVHKHLKTLEKHGYVVNKDGRYRLGLKLLTLGGHLRDQDKFCRAVRSVIDELADESDQMVSFILRDDVHGVFVFIENDRYGLRKPVPLGNRYPIHQNAAGKAILANLPDETIDRIIAETGLPGETENTITEADELRSDIELIRDQGYATSTGERLEGIQSIAAAIESPDTDQIGAISITGPAEHFTQEHVHTGYAEMVMEATNELELRMRYALE</sequence>
<keyword evidence="7" id="KW-1185">Reference proteome</keyword>
<dbReference type="PROSITE" id="PS51078">
    <property type="entry name" value="ICLR_ED"/>
    <property type="match status" value="1"/>
</dbReference>
<protein>
    <submittedName>
        <fullName evidence="6">IclR family transcriptional regulator</fullName>
    </submittedName>
</protein>
<dbReference type="RefSeq" id="WP_277521754.1">
    <property type="nucleotide sequence ID" value="NZ_JAMQOT010000003.1"/>
</dbReference>
<organism evidence="6 7">
    <name type="scientific">Natrinema salsiterrestre</name>
    <dbReference type="NCBI Taxonomy" id="2950540"/>
    <lineage>
        <taxon>Archaea</taxon>
        <taxon>Methanobacteriati</taxon>
        <taxon>Methanobacteriota</taxon>
        <taxon>Stenosarchaea group</taxon>
        <taxon>Halobacteria</taxon>
        <taxon>Halobacteriales</taxon>
        <taxon>Natrialbaceae</taxon>
        <taxon>Natrinema</taxon>
    </lineage>
</organism>
<proteinExistence type="predicted"/>
<dbReference type="Proteomes" id="UP001154061">
    <property type="component" value="Unassembled WGS sequence"/>
</dbReference>
<dbReference type="EMBL" id="JAMQOT010000003">
    <property type="protein sequence ID" value="MDF9746223.1"/>
    <property type="molecule type" value="Genomic_DNA"/>
</dbReference>
<dbReference type="Pfam" id="PF01614">
    <property type="entry name" value="IclR_C"/>
    <property type="match status" value="1"/>
</dbReference>
<name>A0A9Q4Q3G5_9EURY</name>
<evidence type="ECO:0000256" key="3">
    <source>
        <dbReference type="ARBA" id="ARBA00023163"/>
    </source>
</evidence>
<dbReference type="GO" id="GO:0045892">
    <property type="term" value="P:negative regulation of DNA-templated transcription"/>
    <property type="evidence" value="ECO:0007669"/>
    <property type="project" value="TreeGrafter"/>
</dbReference>
<dbReference type="CDD" id="cd00090">
    <property type="entry name" value="HTH_ARSR"/>
    <property type="match status" value="1"/>
</dbReference>
<dbReference type="SUPFAM" id="SSF55781">
    <property type="entry name" value="GAF domain-like"/>
    <property type="match status" value="1"/>
</dbReference>
<dbReference type="Gene3D" id="1.10.10.10">
    <property type="entry name" value="Winged helix-like DNA-binding domain superfamily/Winged helix DNA-binding domain"/>
    <property type="match status" value="1"/>
</dbReference>
<evidence type="ECO:0000256" key="1">
    <source>
        <dbReference type="ARBA" id="ARBA00023015"/>
    </source>
</evidence>
<evidence type="ECO:0000259" key="5">
    <source>
        <dbReference type="PROSITE" id="PS51078"/>
    </source>
</evidence>
<dbReference type="GO" id="GO:0003677">
    <property type="term" value="F:DNA binding"/>
    <property type="evidence" value="ECO:0007669"/>
    <property type="project" value="UniProtKB-KW"/>
</dbReference>
<keyword evidence="2" id="KW-0238">DNA-binding</keyword>
<dbReference type="InterPro" id="IPR011991">
    <property type="entry name" value="ArsR-like_HTH"/>
</dbReference>
<keyword evidence="3" id="KW-0804">Transcription</keyword>
<evidence type="ECO:0000313" key="7">
    <source>
        <dbReference type="Proteomes" id="UP001154061"/>
    </source>
</evidence>
<feature type="domain" description="HTH iclR-type" evidence="4">
    <location>
        <begin position="11"/>
        <end position="70"/>
    </location>
</feature>
<dbReference type="PROSITE" id="PS51077">
    <property type="entry name" value="HTH_ICLR"/>
    <property type="match status" value="1"/>
</dbReference>
<dbReference type="InterPro" id="IPR014757">
    <property type="entry name" value="Tscrpt_reg_IclR_C"/>
</dbReference>
<dbReference type="SMART" id="SM00346">
    <property type="entry name" value="HTH_ICLR"/>
    <property type="match status" value="1"/>
</dbReference>
<comment type="caution">
    <text evidence="6">The sequence shown here is derived from an EMBL/GenBank/DDBJ whole genome shotgun (WGS) entry which is preliminary data.</text>
</comment>
<dbReference type="Gene3D" id="3.30.450.40">
    <property type="match status" value="1"/>
</dbReference>
<dbReference type="PANTHER" id="PTHR30136">
    <property type="entry name" value="HELIX-TURN-HELIX TRANSCRIPTIONAL REGULATOR, ICLR FAMILY"/>
    <property type="match status" value="1"/>
</dbReference>
<dbReference type="InterPro" id="IPR036388">
    <property type="entry name" value="WH-like_DNA-bd_sf"/>
</dbReference>
<reference evidence="6" key="1">
    <citation type="submission" date="2022-06" db="EMBL/GenBank/DDBJ databases">
        <title>Natrinema sp. a new haloarchaeum isolate from saline soil.</title>
        <authorList>
            <person name="Strakova D."/>
            <person name="Galisteo C."/>
            <person name="Sanchez-Porro C."/>
            <person name="Ventosa A."/>
        </authorList>
    </citation>
    <scope>NUCLEOTIDE SEQUENCE</scope>
    <source>
        <strain evidence="6">S1CR25-10</strain>
    </source>
</reference>
<feature type="domain" description="IclR-ED" evidence="5">
    <location>
        <begin position="71"/>
        <end position="255"/>
    </location>
</feature>
<dbReference type="InterPro" id="IPR005471">
    <property type="entry name" value="Tscrpt_reg_IclR_N"/>
</dbReference>
<gene>
    <name evidence="6" type="ORF">NDI89_11575</name>
</gene>
<dbReference type="SUPFAM" id="SSF46785">
    <property type="entry name" value="Winged helix' DNA-binding domain"/>
    <property type="match status" value="1"/>
</dbReference>
<dbReference type="InterPro" id="IPR050707">
    <property type="entry name" value="HTH_MetabolicPath_Reg"/>
</dbReference>
<evidence type="ECO:0000256" key="2">
    <source>
        <dbReference type="ARBA" id="ARBA00023125"/>
    </source>
</evidence>
<dbReference type="InterPro" id="IPR036390">
    <property type="entry name" value="WH_DNA-bd_sf"/>
</dbReference>
<evidence type="ECO:0000259" key="4">
    <source>
        <dbReference type="PROSITE" id="PS51077"/>
    </source>
</evidence>
<dbReference type="InterPro" id="IPR029016">
    <property type="entry name" value="GAF-like_dom_sf"/>
</dbReference>
<dbReference type="AlphaFoldDB" id="A0A9Q4Q3G5"/>
<dbReference type="Pfam" id="PF09339">
    <property type="entry name" value="HTH_IclR"/>
    <property type="match status" value="1"/>
</dbReference>
<keyword evidence="1" id="KW-0805">Transcription regulation</keyword>
<dbReference type="GO" id="GO:0003700">
    <property type="term" value="F:DNA-binding transcription factor activity"/>
    <property type="evidence" value="ECO:0007669"/>
    <property type="project" value="TreeGrafter"/>
</dbReference>
<accession>A0A9Q4Q3G5</accession>